<dbReference type="GO" id="GO:0000287">
    <property type="term" value="F:magnesium ion binding"/>
    <property type="evidence" value="ECO:0007669"/>
    <property type="project" value="UniProtKB-UniRule"/>
</dbReference>
<keyword evidence="10 15" id="KW-0460">Magnesium</keyword>
<reference evidence="18" key="1">
    <citation type="submission" date="2017-06" db="EMBL/GenBank/DDBJ databases">
        <title>Whole genome sequence of Laribacter hongkongensis LHGZ1.</title>
        <authorList>
            <person name="Chen D."/>
            <person name="Wu H."/>
            <person name="Chen J."/>
        </authorList>
    </citation>
    <scope>NUCLEOTIDE SEQUENCE [LARGE SCALE GENOMIC DNA]</scope>
    <source>
        <strain evidence="18">LHGZ1</strain>
    </source>
</reference>
<feature type="binding site" evidence="15">
    <location>
        <position position="12"/>
    </location>
    <ligand>
        <name>Mg(2+)</name>
        <dbReference type="ChEBI" id="CHEBI:18420"/>
    </ligand>
</feature>
<keyword evidence="3 15" id="KW-0515">Mutator protein</keyword>
<sequence length="355" mass="39064">MSGPVRKIIHVDCDAFYASVEMRDHPEWQHVPLAVGGRPENRGVIATCNYLARRFGVHSAMSSARALRLCPKLLLVPPDFTRYRAASQHILSIYREFTPLVEPLSLDEAYLDVTSQPHCLGSATLMAEAIRARIRSEVGLTASAGIAPSKFLAKVASDWNKPDGQFVILPQAIEAFVAALPVRRFWGVGAVTAARLQAMGIETGADIRATPLEQLVAEFGRFGERLHELAHGIDERPVEPERVRKSVSVEETYAQDLPDLAACRAALPELLDRLHSRLARAGDPDFRGVTVKMKFADFSQTTVEEGGNSLRTARLEHLLATAWERGRKPVRLLGVGVRLGMPPEPARQLSLFDAP</sequence>
<comment type="catalytic activity">
    <reaction evidence="14 15">
        <text>DNA(n) + a 2'-deoxyribonucleoside 5'-triphosphate = DNA(n+1) + diphosphate</text>
        <dbReference type="Rhea" id="RHEA:22508"/>
        <dbReference type="Rhea" id="RHEA-COMP:17339"/>
        <dbReference type="Rhea" id="RHEA-COMP:17340"/>
        <dbReference type="ChEBI" id="CHEBI:33019"/>
        <dbReference type="ChEBI" id="CHEBI:61560"/>
        <dbReference type="ChEBI" id="CHEBI:173112"/>
        <dbReference type="EC" id="2.7.7.7"/>
    </reaction>
</comment>
<evidence type="ECO:0000256" key="2">
    <source>
        <dbReference type="ARBA" id="ARBA00010945"/>
    </source>
</evidence>
<keyword evidence="6 15" id="KW-0548">Nucleotidyltransferase</keyword>
<keyword evidence="12 15" id="KW-0238">DNA-binding</keyword>
<feature type="active site" evidence="15">
    <location>
        <position position="108"/>
    </location>
</feature>
<dbReference type="FunFam" id="1.10.150.20:FF:000019">
    <property type="entry name" value="DNA polymerase IV"/>
    <property type="match status" value="1"/>
</dbReference>
<dbReference type="InterPro" id="IPR050116">
    <property type="entry name" value="DNA_polymerase-Y"/>
</dbReference>
<dbReference type="EMBL" id="CP022115">
    <property type="protein sequence ID" value="ASJ24625.1"/>
    <property type="molecule type" value="Genomic_DNA"/>
</dbReference>
<feature type="site" description="Substrate discrimination" evidence="15">
    <location>
        <position position="17"/>
    </location>
</feature>
<dbReference type="Pfam" id="PF00817">
    <property type="entry name" value="IMS"/>
    <property type="match status" value="1"/>
</dbReference>
<dbReference type="PROSITE" id="PS50173">
    <property type="entry name" value="UMUC"/>
    <property type="match status" value="1"/>
</dbReference>
<dbReference type="GO" id="GO:0003887">
    <property type="term" value="F:DNA-directed DNA polymerase activity"/>
    <property type="evidence" value="ECO:0007669"/>
    <property type="project" value="UniProtKB-UniRule"/>
</dbReference>
<evidence type="ECO:0000256" key="11">
    <source>
        <dbReference type="ARBA" id="ARBA00022932"/>
    </source>
</evidence>
<dbReference type="Gene3D" id="3.40.1170.60">
    <property type="match status" value="1"/>
</dbReference>
<comment type="subcellular location">
    <subcellularLocation>
        <location evidence="1 15">Cytoplasm</location>
    </subcellularLocation>
</comment>
<dbReference type="GO" id="GO:0006281">
    <property type="term" value="P:DNA repair"/>
    <property type="evidence" value="ECO:0007669"/>
    <property type="project" value="UniProtKB-UniRule"/>
</dbReference>
<dbReference type="CDD" id="cd03586">
    <property type="entry name" value="PolY_Pol_IV_kappa"/>
    <property type="match status" value="1"/>
</dbReference>
<feature type="domain" description="UmuC" evidence="16">
    <location>
        <begin position="8"/>
        <end position="189"/>
    </location>
</feature>
<dbReference type="Gene3D" id="1.10.150.20">
    <property type="entry name" value="5' to 3' exonuclease, C-terminal subdomain"/>
    <property type="match status" value="1"/>
</dbReference>
<evidence type="ECO:0000256" key="9">
    <source>
        <dbReference type="ARBA" id="ARBA00022763"/>
    </source>
</evidence>
<dbReference type="Pfam" id="PF11798">
    <property type="entry name" value="IMS_HHH"/>
    <property type="match status" value="1"/>
</dbReference>
<dbReference type="Proteomes" id="UP000197424">
    <property type="component" value="Chromosome"/>
</dbReference>
<evidence type="ECO:0000256" key="12">
    <source>
        <dbReference type="ARBA" id="ARBA00023125"/>
    </source>
</evidence>
<dbReference type="InterPro" id="IPR036775">
    <property type="entry name" value="DNA_pol_Y-fam_lit_finger_sf"/>
</dbReference>
<keyword evidence="4 15" id="KW-0963">Cytoplasm</keyword>
<evidence type="ECO:0000256" key="8">
    <source>
        <dbReference type="ARBA" id="ARBA00022723"/>
    </source>
</evidence>
<dbReference type="OrthoDB" id="9808813at2"/>
<keyword evidence="9 15" id="KW-0227">DNA damage</keyword>
<evidence type="ECO:0000256" key="13">
    <source>
        <dbReference type="ARBA" id="ARBA00023204"/>
    </source>
</evidence>
<dbReference type="Gene3D" id="3.30.1490.100">
    <property type="entry name" value="DNA polymerase, Y-family, little finger domain"/>
    <property type="match status" value="1"/>
</dbReference>
<keyword evidence="7 15" id="KW-0235">DNA replication</keyword>
<dbReference type="Gene3D" id="3.30.70.270">
    <property type="match status" value="1"/>
</dbReference>
<keyword evidence="11 15" id="KW-0239">DNA-directed DNA polymerase</keyword>
<dbReference type="SUPFAM" id="SSF100879">
    <property type="entry name" value="Lesion bypass DNA polymerase (Y-family), little finger domain"/>
    <property type="match status" value="1"/>
</dbReference>
<dbReference type="AlphaFoldDB" id="A0A248LJB3"/>
<evidence type="ECO:0000256" key="5">
    <source>
        <dbReference type="ARBA" id="ARBA00022679"/>
    </source>
</evidence>
<evidence type="ECO:0000256" key="7">
    <source>
        <dbReference type="ARBA" id="ARBA00022705"/>
    </source>
</evidence>
<dbReference type="GO" id="GO:0009432">
    <property type="term" value="P:SOS response"/>
    <property type="evidence" value="ECO:0007669"/>
    <property type="project" value="TreeGrafter"/>
</dbReference>
<dbReference type="InterPro" id="IPR043502">
    <property type="entry name" value="DNA/RNA_pol_sf"/>
</dbReference>
<dbReference type="InterPro" id="IPR024728">
    <property type="entry name" value="PolY_HhH_motif"/>
</dbReference>
<dbReference type="InterPro" id="IPR017961">
    <property type="entry name" value="DNA_pol_Y-fam_little_finger"/>
</dbReference>
<dbReference type="GO" id="GO:0042276">
    <property type="term" value="P:error-prone translesion synthesis"/>
    <property type="evidence" value="ECO:0007669"/>
    <property type="project" value="TreeGrafter"/>
</dbReference>
<evidence type="ECO:0000256" key="4">
    <source>
        <dbReference type="ARBA" id="ARBA00022490"/>
    </source>
</evidence>
<evidence type="ECO:0000259" key="16">
    <source>
        <dbReference type="PROSITE" id="PS50173"/>
    </source>
</evidence>
<name>A0A248LJB3_9NEIS</name>
<dbReference type="InterPro" id="IPR022880">
    <property type="entry name" value="DNApol_IV"/>
</dbReference>
<dbReference type="InterPro" id="IPR001126">
    <property type="entry name" value="UmuC"/>
</dbReference>
<feature type="binding site" evidence="15">
    <location>
        <position position="107"/>
    </location>
    <ligand>
        <name>Mg(2+)</name>
        <dbReference type="ChEBI" id="CHEBI:18420"/>
    </ligand>
</feature>
<dbReference type="SUPFAM" id="SSF56672">
    <property type="entry name" value="DNA/RNA polymerases"/>
    <property type="match status" value="1"/>
</dbReference>
<dbReference type="GO" id="GO:0005829">
    <property type="term" value="C:cytosol"/>
    <property type="evidence" value="ECO:0007669"/>
    <property type="project" value="TreeGrafter"/>
</dbReference>
<dbReference type="PANTHER" id="PTHR11076:SF33">
    <property type="entry name" value="DNA POLYMERASE KAPPA"/>
    <property type="match status" value="1"/>
</dbReference>
<evidence type="ECO:0000256" key="6">
    <source>
        <dbReference type="ARBA" id="ARBA00022695"/>
    </source>
</evidence>
<evidence type="ECO:0000256" key="14">
    <source>
        <dbReference type="ARBA" id="ARBA00049244"/>
    </source>
</evidence>
<dbReference type="EC" id="2.7.7.7" evidence="15"/>
<dbReference type="Pfam" id="PF11799">
    <property type="entry name" value="IMS_C"/>
    <property type="match status" value="1"/>
</dbReference>
<dbReference type="GO" id="GO:0006261">
    <property type="term" value="P:DNA-templated DNA replication"/>
    <property type="evidence" value="ECO:0007669"/>
    <property type="project" value="UniProtKB-UniRule"/>
</dbReference>
<keyword evidence="5 15" id="KW-0808">Transferase</keyword>
<accession>A0A248LJB3</accession>
<organism evidence="17 18">
    <name type="scientific">Laribacter hongkongensis</name>
    <dbReference type="NCBI Taxonomy" id="168471"/>
    <lineage>
        <taxon>Bacteria</taxon>
        <taxon>Pseudomonadati</taxon>
        <taxon>Pseudomonadota</taxon>
        <taxon>Betaproteobacteria</taxon>
        <taxon>Neisseriales</taxon>
        <taxon>Aquaspirillaceae</taxon>
        <taxon>Laribacter</taxon>
    </lineage>
</organism>
<dbReference type="RefSeq" id="WP_088860838.1">
    <property type="nucleotide sequence ID" value="NZ_CP022115.1"/>
</dbReference>
<proteinExistence type="inferred from homology"/>
<comment type="similarity">
    <text evidence="2 15">Belongs to the DNA polymerase type-Y family.</text>
</comment>
<evidence type="ECO:0000256" key="15">
    <source>
        <dbReference type="HAMAP-Rule" id="MF_01113"/>
    </source>
</evidence>
<dbReference type="NCBIfam" id="NF002677">
    <property type="entry name" value="PRK02406.1"/>
    <property type="match status" value="1"/>
</dbReference>
<dbReference type="GO" id="GO:0003684">
    <property type="term" value="F:damaged DNA binding"/>
    <property type="evidence" value="ECO:0007669"/>
    <property type="project" value="InterPro"/>
</dbReference>
<dbReference type="FunFam" id="3.40.1170.60:FF:000001">
    <property type="entry name" value="DNA polymerase IV"/>
    <property type="match status" value="1"/>
</dbReference>
<evidence type="ECO:0000256" key="10">
    <source>
        <dbReference type="ARBA" id="ARBA00022842"/>
    </source>
</evidence>
<evidence type="ECO:0000256" key="1">
    <source>
        <dbReference type="ARBA" id="ARBA00004496"/>
    </source>
</evidence>
<comment type="cofactor">
    <cofactor evidence="15">
        <name>Mg(2+)</name>
        <dbReference type="ChEBI" id="CHEBI:18420"/>
    </cofactor>
    <text evidence="15">Binds 2 magnesium ions per subunit.</text>
</comment>
<dbReference type="HAMAP" id="MF_01113">
    <property type="entry name" value="DNApol_IV"/>
    <property type="match status" value="1"/>
</dbReference>
<dbReference type="InterPro" id="IPR043128">
    <property type="entry name" value="Rev_trsase/Diguanyl_cyclase"/>
</dbReference>
<comment type="subunit">
    <text evidence="15">Monomer.</text>
</comment>
<evidence type="ECO:0000313" key="18">
    <source>
        <dbReference type="Proteomes" id="UP000197424"/>
    </source>
</evidence>
<dbReference type="PANTHER" id="PTHR11076">
    <property type="entry name" value="DNA REPAIR POLYMERASE UMUC / TRANSFERASE FAMILY MEMBER"/>
    <property type="match status" value="1"/>
</dbReference>
<comment type="function">
    <text evidence="15">Poorly processive, error-prone DNA polymerase involved in untargeted mutagenesis. Copies undamaged DNA at stalled replication forks, which arise in vivo from mismatched or misaligned primer ends. These misaligned primers can be extended by PolIV. Exhibits no 3'-5' exonuclease (proofreading) activity. May be involved in translesional synthesis, in conjunction with the beta clamp from PolIII.</text>
</comment>
<evidence type="ECO:0000256" key="3">
    <source>
        <dbReference type="ARBA" id="ARBA00022457"/>
    </source>
</evidence>
<gene>
    <name evidence="15" type="primary">dinB</name>
    <name evidence="17" type="ORF">LHGZ1_1794</name>
</gene>
<keyword evidence="13 15" id="KW-0234">DNA repair</keyword>
<protein>
    <recommendedName>
        <fullName evidence="15">DNA polymerase IV</fullName>
        <shortName evidence="15">Pol IV</shortName>
        <ecNumber evidence="15">2.7.7.7</ecNumber>
    </recommendedName>
</protein>
<evidence type="ECO:0000313" key="17">
    <source>
        <dbReference type="EMBL" id="ASJ24625.1"/>
    </source>
</evidence>
<keyword evidence="8 15" id="KW-0479">Metal-binding</keyword>